<feature type="domain" description="Receptor ligand binding region" evidence="10">
    <location>
        <begin position="93"/>
        <end position="257"/>
    </location>
</feature>
<dbReference type="PRINTS" id="PR01176">
    <property type="entry name" value="GABABRECEPTR"/>
</dbReference>
<name>A0ABN7AQ52_9HEMI</name>
<dbReference type="Pfam" id="PF01094">
    <property type="entry name" value="ANF_receptor"/>
    <property type="match status" value="1"/>
</dbReference>
<evidence type="ECO:0000256" key="6">
    <source>
        <dbReference type="ARBA" id="ARBA00023170"/>
    </source>
</evidence>
<keyword evidence="3" id="KW-1133">Transmembrane helix</keyword>
<dbReference type="InterPro" id="IPR028082">
    <property type="entry name" value="Peripla_BP_I"/>
</dbReference>
<dbReference type="InterPro" id="IPR002455">
    <property type="entry name" value="GPCR3_GABA-B"/>
</dbReference>
<keyword evidence="12" id="KW-1185">Reference proteome</keyword>
<evidence type="ECO:0000256" key="5">
    <source>
        <dbReference type="ARBA" id="ARBA00023136"/>
    </source>
</evidence>
<evidence type="ECO:0000256" key="1">
    <source>
        <dbReference type="ARBA" id="ARBA00004370"/>
    </source>
</evidence>
<evidence type="ECO:0000256" key="7">
    <source>
        <dbReference type="ARBA" id="ARBA00023180"/>
    </source>
</evidence>
<keyword evidence="7" id="KW-0325">Glycoprotein</keyword>
<evidence type="ECO:0000256" key="9">
    <source>
        <dbReference type="SAM" id="SignalP"/>
    </source>
</evidence>
<keyword evidence="6 11" id="KW-0675">Receptor</keyword>
<comment type="subcellular location">
    <subcellularLocation>
        <location evidence="1">Membrane</location>
    </subcellularLocation>
</comment>
<reference evidence="11 12" key="1">
    <citation type="submission" date="2023-09" db="EMBL/GenBank/DDBJ databases">
        <title>Nesidiocoris tenuis whole genome shotgun sequence.</title>
        <authorList>
            <person name="Shibata T."/>
            <person name="Shimoda M."/>
            <person name="Kobayashi T."/>
            <person name="Uehara T."/>
        </authorList>
    </citation>
    <scope>NUCLEOTIDE SEQUENCE [LARGE SCALE GENOMIC DNA]</scope>
    <source>
        <strain evidence="11 12">Japan</strain>
    </source>
</reference>
<evidence type="ECO:0000256" key="2">
    <source>
        <dbReference type="ARBA" id="ARBA00022692"/>
    </source>
</evidence>
<keyword evidence="2" id="KW-0812">Transmembrane</keyword>
<feature type="signal peptide" evidence="9">
    <location>
        <begin position="1"/>
        <end position="29"/>
    </location>
</feature>
<organism evidence="11 12">
    <name type="scientific">Nesidiocoris tenuis</name>
    <dbReference type="NCBI Taxonomy" id="355587"/>
    <lineage>
        <taxon>Eukaryota</taxon>
        <taxon>Metazoa</taxon>
        <taxon>Ecdysozoa</taxon>
        <taxon>Arthropoda</taxon>
        <taxon>Hexapoda</taxon>
        <taxon>Insecta</taxon>
        <taxon>Pterygota</taxon>
        <taxon>Neoptera</taxon>
        <taxon>Paraneoptera</taxon>
        <taxon>Hemiptera</taxon>
        <taxon>Heteroptera</taxon>
        <taxon>Panheteroptera</taxon>
        <taxon>Cimicomorpha</taxon>
        <taxon>Miridae</taxon>
        <taxon>Dicyphina</taxon>
        <taxon>Nesidiocoris</taxon>
    </lineage>
</organism>
<keyword evidence="8" id="KW-0807">Transducer</keyword>
<dbReference type="EMBL" id="AP028913">
    <property type="protein sequence ID" value="BES94203.1"/>
    <property type="molecule type" value="Genomic_DNA"/>
</dbReference>
<dbReference type="InterPro" id="IPR001828">
    <property type="entry name" value="ANF_lig-bd_rcpt"/>
</dbReference>
<dbReference type="PANTHER" id="PTHR10519">
    <property type="entry name" value="GABA-B RECEPTOR"/>
    <property type="match status" value="1"/>
</dbReference>
<evidence type="ECO:0000256" key="3">
    <source>
        <dbReference type="ARBA" id="ARBA00022989"/>
    </source>
</evidence>
<keyword evidence="4" id="KW-0297">G-protein coupled receptor</keyword>
<evidence type="ECO:0000313" key="11">
    <source>
        <dbReference type="EMBL" id="BES94203.1"/>
    </source>
</evidence>
<keyword evidence="5" id="KW-0472">Membrane</keyword>
<keyword evidence="9" id="KW-0732">Signal</keyword>
<evidence type="ECO:0000259" key="10">
    <source>
        <dbReference type="Pfam" id="PF01094"/>
    </source>
</evidence>
<dbReference type="PANTHER" id="PTHR10519:SF46">
    <property type="entry name" value="METABOTROPIC GABA-B RECEPTOR SUBTYPE 3, ISOFORM A"/>
    <property type="match status" value="1"/>
</dbReference>
<feature type="chain" id="PRO_5045941118" evidence="9">
    <location>
        <begin position="30"/>
        <end position="280"/>
    </location>
</feature>
<proteinExistence type="predicted"/>
<sequence length="280" mass="30936">MRTVSRTGSVLFRLPLLLLIAWLPRELESRAPRPPPRGNSTCPPPLSTCATRSFSPPSGSSCRPGCLGIVTILGLFELSEGGRLRQDGLSEVEAAKLAVHHVNSRRILGNVVLNLIVNDTKGDPGVGLDSFFHAIYTRRERLAILLGTANSEVTETLARVVPYWNILQVSFGATSPSLSDQSEFPFFYRTIAPDSSHNPARIAFLKRFAWETVSAFSQNEDLYSLAVNDLVTELETANITCKATITFAETEITEQLKALKVGENLLYASLLMKREIPWYK</sequence>
<evidence type="ECO:0000256" key="4">
    <source>
        <dbReference type="ARBA" id="ARBA00023040"/>
    </source>
</evidence>
<protein>
    <submittedName>
        <fullName evidence="11">Receptor</fullName>
    </submittedName>
</protein>
<accession>A0ABN7AQ52</accession>
<evidence type="ECO:0000256" key="8">
    <source>
        <dbReference type="ARBA" id="ARBA00023224"/>
    </source>
</evidence>
<dbReference type="Proteomes" id="UP001307889">
    <property type="component" value="Chromosome 5"/>
</dbReference>
<dbReference type="SUPFAM" id="SSF53822">
    <property type="entry name" value="Periplasmic binding protein-like I"/>
    <property type="match status" value="1"/>
</dbReference>
<evidence type="ECO:0000313" key="12">
    <source>
        <dbReference type="Proteomes" id="UP001307889"/>
    </source>
</evidence>
<gene>
    <name evidence="11" type="ORF">NTJ_07012</name>
</gene>
<dbReference type="Gene3D" id="3.40.50.2300">
    <property type="match status" value="1"/>
</dbReference>